<name>A0AAD8H7G7_9APIA</name>
<dbReference type="PANTHER" id="PTHR46328:SF35">
    <property type="entry name" value="PROTEIN FAR1-RELATED SEQUENCE 5-LIKE"/>
    <property type="match status" value="1"/>
</dbReference>
<dbReference type="InterPro" id="IPR004330">
    <property type="entry name" value="FAR1_DNA_bnd_dom"/>
</dbReference>
<evidence type="ECO:0000259" key="2">
    <source>
        <dbReference type="Pfam" id="PF03101"/>
    </source>
</evidence>
<dbReference type="AlphaFoldDB" id="A0AAD8H7G7"/>
<sequence>MEFDLEEQWVEEGDNQENGDLEEPASEEENVQEESVEKLSPPEVNMLFNSDVEVHDYYRRYGLQNGFGIMIRNTRKIEGVNTYLTAVCHRYGDSVRKVVDSLNPKPIMKSNCKARLCAKRLEDDKYNDSEKRLYSINI</sequence>
<dbReference type="Pfam" id="PF03101">
    <property type="entry name" value="FAR1"/>
    <property type="match status" value="1"/>
</dbReference>
<protein>
    <recommendedName>
        <fullName evidence="2">FAR1 domain-containing protein</fullName>
    </recommendedName>
</protein>
<evidence type="ECO:0000313" key="3">
    <source>
        <dbReference type="EMBL" id="KAK1361079.1"/>
    </source>
</evidence>
<accession>A0AAD8H7G7</accession>
<evidence type="ECO:0000256" key="1">
    <source>
        <dbReference type="SAM" id="MobiDB-lite"/>
    </source>
</evidence>
<dbReference type="PANTHER" id="PTHR46328">
    <property type="entry name" value="FAR-RED IMPAIRED RESPONSIVE (FAR1) FAMILY PROTEIN-RELATED"/>
    <property type="match status" value="1"/>
</dbReference>
<comment type="caution">
    <text evidence="3">The sequence shown here is derived from an EMBL/GenBank/DDBJ whole genome shotgun (WGS) entry which is preliminary data.</text>
</comment>
<keyword evidence="4" id="KW-1185">Reference proteome</keyword>
<feature type="compositionally biased region" description="Acidic residues" evidence="1">
    <location>
        <begin position="1"/>
        <end position="34"/>
    </location>
</feature>
<evidence type="ECO:0000313" key="4">
    <source>
        <dbReference type="Proteomes" id="UP001237642"/>
    </source>
</evidence>
<reference evidence="3" key="2">
    <citation type="submission" date="2023-05" db="EMBL/GenBank/DDBJ databases">
        <authorList>
            <person name="Schelkunov M.I."/>
        </authorList>
    </citation>
    <scope>NUCLEOTIDE SEQUENCE</scope>
    <source>
        <strain evidence="3">Hsosn_3</strain>
        <tissue evidence="3">Leaf</tissue>
    </source>
</reference>
<dbReference type="Proteomes" id="UP001237642">
    <property type="component" value="Unassembled WGS sequence"/>
</dbReference>
<proteinExistence type="predicted"/>
<gene>
    <name evidence="3" type="ORF">POM88_045553</name>
</gene>
<feature type="domain" description="FAR1" evidence="2">
    <location>
        <begin position="56"/>
        <end position="127"/>
    </location>
</feature>
<dbReference type="EMBL" id="JAUIZM010000010">
    <property type="protein sequence ID" value="KAK1361079.1"/>
    <property type="molecule type" value="Genomic_DNA"/>
</dbReference>
<organism evidence="3 4">
    <name type="scientific">Heracleum sosnowskyi</name>
    <dbReference type="NCBI Taxonomy" id="360622"/>
    <lineage>
        <taxon>Eukaryota</taxon>
        <taxon>Viridiplantae</taxon>
        <taxon>Streptophyta</taxon>
        <taxon>Embryophyta</taxon>
        <taxon>Tracheophyta</taxon>
        <taxon>Spermatophyta</taxon>
        <taxon>Magnoliopsida</taxon>
        <taxon>eudicotyledons</taxon>
        <taxon>Gunneridae</taxon>
        <taxon>Pentapetalae</taxon>
        <taxon>asterids</taxon>
        <taxon>campanulids</taxon>
        <taxon>Apiales</taxon>
        <taxon>Apiaceae</taxon>
        <taxon>Apioideae</taxon>
        <taxon>apioid superclade</taxon>
        <taxon>Tordylieae</taxon>
        <taxon>Tordyliinae</taxon>
        <taxon>Heracleum</taxon>
    </lineage>
</organism>
<reference evidence="3" key="1">
    <citation type="submission" date="2023-02" db="EMBL/GenBank/DDBJ databases">
        <title>Genome of toxic invasive species Heracleum sosnowskyi carries increased number of genes despite the absence of recent whole-genome duplications.</title>
        <authorList>
            <person name="Schelkunov M."/>
            <person name="Shtratnikova V."/>
            <person name="Makarenko M."/>
            <person name="Klepikova A."/>
            <person name="Omelchenko D."/>
            <person name="Novikova G."/>
            <person name="Obukhova E."/>
            <person name="Bogdanov V."/>
            <person name="Penin A."/>
            <person name="Logacheva M."/>
        </authorList>
    </citation>
    <scope>NUCLEOTIDE SEQUENCE</scope>
    <source>
        <strain evidence="3">Hsosn_3</strain>
        <tissue evidence="3">Leaf</tissue>
    </source>
</reference>
<feature type="region of interest" description="Disordered" evidence="1">
    <location>
        <begin position="1"/>
        <end position="39"/>
    </location>
</feature>